<evidence type="ECO:0000256" key="1">
    <source>
        <dbReference type="SAM" id="MobiDB-lite"/>
    </source>
</evidence>
<accession>A0AA45W2S4</accession>
<gene>
    <name evidence="2" type="ORF">SAMN05421772_103107</name>
</gene>
<dbReference type="AlphaFoldDB" id="A0AA45W2S4"/>
<proteinExistence type="predicted"/>
<feature type="compositionally biased region" description="Basic and acidic residues" evidence="1">
    <location>
        <begin position="22"/>
        <end position="38"/>
    </location>
</feature>
<dbReference type="Proteomes" id="UP000186216">
    <property type="component" value="Unassembled WGS sequence"/>
</dbReference>
<protein>
    <submittedName>
        <fullName evidence="2">Uncharacterized protein</fullName>
    </submittedName>
</protein>
<organism evidence="2 3">
    <name type="scientific">Paracoccus saliphilus</name>
    <dbReference type="NCBI Taxonomy" id="405559"/>
    <lineage>
        <taxon>Bacteria</taxon>
        <taxon>Pseudomonadati</taxon>
        <taxon>Pseudomonadota</taxon>
        <taxon>Alphaproteobacteria</taxon>
        <taxon>Rhodobacterales</taxon>
        <taxon>Paracoccaceae</taxon>
        <taxon>Paracoccus</taxon>
    </lineage>
</organism>
<evidence type="ECO:0000313" key="2">
    <source>
        <dbReference type="EMBL" id="SIS70286.1"/>
    </source>
</evidence>
<sequence length="38" mass="4065">MELEEQTILLSGANGAMTLPADRSDAAGPKREVNSYID</sequence>
<comment type="caution">
    <text evidence="2">The sequence shown here is derived from an EMBL/GenBank/DDBJ whole genome shotgun (WGS) entry which is preliminary data.</text>
</comment>
<reference evidence="2 3" key="1">
    <citation type="submission" date="2017-01" db="EMBL/GenBank/DDBJ databases">
        <authorList>
            <person name="Varghese N."/>
            <person name="Submissions S."/>
        </authorList>
    </citation>
    <scope>NUCLEOTIDE SEQUENCE [LARGE SCALE GENOMIC DNA]</scope>
    <source>
        <strain evidence="2 3">DSM 18447</strain>
    </source>
</reference>
<dbReference type="EMBL" id="FTOU01000003">
    <property type="protein sequence ID" value="SIS70286.1"/>
    <property type="molecule type" value="Genomic_DNA"/>
</dbReference>
<name>A0AA45W2S4_9RHOB</name>
<feature type="region of interest" description="Disordered" evidence="1">
    <location>
        <begin position="1"/>
        <end position="38"/>
    </location>
</feature>
<evidence type="ECO:0000313" key="3">
    <source>
        <dbReference type="Proteomes" id="UP000186216"/>
    </source>
</evidence>